<reference evidence="1 2" key="1">
    <citation type="submission" date="2021-01" db="EMBL/GenBank/DDBJ databases">
        <title>Entomomonas sp. F2A isolated from a house cricket (Acheta domesticus).</title>
        <authorList>
            <person name="Spergser J."/>
            <person name="Busse H.-J."/>
        </authorList>
    </citation>
    <scope>NUCLEOTIDE SEQUENCE [LARGE SCALE GENOMIC DNA]</scope>
    <source>
        <strain evidence="1 2">F2A</strain>
    </source>
</reference>
<accession>A0A974NHV9</accession>
<keyword evidence="2" id="KW-1185">Reference proteome</keyword>
<proteinExistence type="predicted"/>
<dbReference type="AlphaFoldDB" id="A0A974NHV9"/>
<name>A0A974NHV9_9GAMM</name>
<gene>
    <name evidence="1" type="ORF">JHT90_06270</name>
</gene>
<evidence type="ECO:0008006" key="3">
    <source>
        <dbReference type="Google" id="ProtNLM"/>
    </source>
</evidence>
<protein>
    <recommendedName>
        <fullName evidence="3">DUF4177 domain-containing protein</fullName>
    </recommendedName>
</protein>
<evidence type="ECO:0000313" key="1">
    <source>
        <dbReference type="EMBL" id="QQP86843.1"/>
    </source>
</evidence>
<sequence length="95" mass="11124">MQRYRHTTSYFKIPHVVNKTGLLFKKQEQPKEPDDKLILSELEAHVNQYEKQGYELINTQAVLKAVEMQVTEQSITRGTAYNLTDGIILFWKRAI</sequence>
<evidence type="ECO:0000313" key="2">
    <source>
        <dbReference type="Proteomes" id="UP000595278"/>
    </source>
</evidence>
<dbReference type="Proteomes" id="UP000595278">
    <property type="component" value="Chromosome"/>
</dbReference>
<dbReference type="EMBL" id="CP067393">
    <property type="protein sequence ID" value="QQP86843.1"/>
    <property type="molecule type" value="Genomic_DNA"/>
</dbReference>
<dbReference type="KEGG" id="eaz:JHT90_06270"/>
<organism evidence="1 2">
    <name type="scientific">Entomomonas asaccharolytica</name>
    <dbReference type="NCBI Taxonomy" id="2785331"/>
    <lineage>
        <taxon>Bacteria</taxon>
        <taxon>Pseudomonadati</taxon>
        <taxon>Pseudomonadota</taxon>
        <taxon>Gammaproteobacteria</taxon>
        <taxon>Pseudomonadales</taxon>
        <taxon>Pseudomonadaceae</taxon>
        <taxon>Entomomonas</taxon>
    </lineage>
</organism>
<dbReference type="RefSeq" id="WP_201095293.1">
    <property type="nucleotide sequence ID" value="NZ_CP067393.1"/>
</dbReference>